<proteinExistence type="predicted"/>
<name>A0A1I6SF10_9SPHI</name>
<sequence length="42" mass="4916">MKKGLLNTFRGLFSFLSQLIQKLIYVKILSNIGVLDYFCRYA</sequence>
<organism evidence="1 2">
    <name type="scientific">Sphingobacterium wenxiniae</name>
    <dbReference type="NCBI Taxonomy" id="683125"/>
    <lineage>
        <taxon>Bacteria</taxon>
        <taxon>Pseudomonadati</taxon>
        <taxon>Bacteroidota</taxon>
        <taxon>Sphingobacteriia</taxon>
        <taxon>Sphingobacteriales</taxon>
        <taxon>Sphingobacteriaceae</taxon>
        <taxon>Sphingobacterium</taxon>
    </lineage>
</organism>
<dbReference type="AlphaFoldDB" id="A0A1I6SF10"/>
<accession>A0A1I6SF10</accession>
<gene>
    <name evidence="1" type="ORF">SAMN05660206_104250</name>
</gene>
<dbReference type="EMBL" id="FOZZ01000004">
    <property type="protein sequence ID" value="SFS75308.1"/>
    <property type="molecule type" value="Genomic_DNA"/>
</dbReference>
<protein>
    <submittedName>
        <fullName evidence="1">Uncharacterized protein</fullName>
    </submittedName>
</protein>
<evidence type="ECO:0000313" key="1">
    <source>
        <dbReference type="EMBL" id="SFS75308.1"/>
    </source>
</evidence>
<evidence type="ECO:0000313" key="2">
    <source>
        <dbReference type="Proteomes" id="UP000198785"/>
    </source>
</evidence>
<keyword evidence="2" id="KW-1185">Reference proteome</keyword>
<reference evidence="1 2" key="1">
    <citation type="submission" date="2016-10" db="EMBL/GenBank/DDBJ databases">
        <authorList>
            <person name="de Groot N.N."/>
        </authorList>
    </citation>
    <scope>NUCLEOTIDE SEQUENCE [LARGE SCALE GENOMIC DNA]</scope>
    <source>
        <strain evidence="1 2">DSM 22789</strain>
    </source>
</reference>
<dbReference type="Proteomes" id="UP000198785">
    <property type="component" value="Unassembled WGS sequence"/>
</dbReference>